<sequence length="118" mass="13570">MYTLEDLAEAKAELCTWLGRFDRYTGNNPQKYQSNIRTAQRKVSVIESSLRAVGAIPLSAVELLEKELDAAFPNAQNKQIVEYNGRNFQRRYWPVEKSRSGKSVVKWGKFWAEISLDV</sequence>
<accession>A0A1I1N5X0</accession>
<evidence type="ECO:0000313" key="2">
    <source>
        <dbReference type="Proteomes" id="UP000231644"/>
    </source>
</evidence>
<proteinExistence type="predicted"/>
<reference evidence="1 2" key="1">
    <citation type="submission" date="2016-10" db="EMBL/GenBank/DDBJ databases">
        <authorList>
            <person name="de Groot N.N."/>
        </authorList>
    </citation>
    <scope>NUCLEOTIDE SEQUENCE [LARGE SCALE GENOMIC DNA]</scope>
    <source>
        <strain evidence="1 2">DSM 29619</strain>
    </source>
</reference>
<organism evidence="1 2">
    <name type="scientific">Pseudooceanicola nitratireducens</name>
    <dbReference type="NCBI Taxonomy" id="517719"/>
    <lineage>
        <taxon>Bacteria</taxon>
        <taxon>Pseudomonadati</taxon>
        <taxon>Pseudomonadota</taxon>
        <taxon>Alphaproteobacteria</taxon>
        <taxon>Rhodobacterales</taxon>
        <taxon>Paracoccaceae</taxon>
        <taxon>Pseudooceanicola</taxon>
    </lineage>
</organism>
<dbReference type="AlphaFoldDB" id="A0A1I1N5X0"/>
<protein>
    <submittedName>
        <fullName evidence="1">Uncharacterized protein</fullName>
    </submittedName>
</protein>
<dbReference type="EMBL" id="FOLX01000001">
    <property type="protein sequence ID" value="SFC93019.1"/>
    <property type="molecule type" value="Genomic_DNA"/>
</dbReference>
<dbReference type="RefSeq" id="WP_139199403.1">
    <property type="nucleotide sequence ID" value="NZ_FNZG01000001.1"/>
</dbReference>
<evidence type="ECO:0000313" key="1">
    <source>
        <dbReference type="EMBL" id="SFC93019.1"/>
    </source>
</evidence>
<keyword evidence="2" id="KW-1185">Reference proteome</keyword>
<name>A0A1I1N5X0_9RHOB</name>
<dbReference type="OrthoDB" id="9155122at2"/>
<gene>
    <name evidence="1" type="ORF">SAMN05421762_2793</name>
</gene>
<dbReference type="Proteomes" id="UP000231644">
    <property type="component" value="Unassembled WGS sequence"/>
</dbReference>